<dbReference type="AlphaFoldDB" id="A0A0U3N1D3"/>
<evidence type="ECO:0000256" key="3">
    <source>
        <dbReference type="ARBA" id="ARBA00023012"/>
    </source>
</evidence>
<accession>A0A0U3N1D3</accession>
<dbReference type="RefSeq" id="WP_058936923.1">
    <property type="nucleotide sequence ID" value="NZ_CP013729.1"/>
</dbReference>
<dbReference type="KEGG" id="rdp:RD2015_4650"/>
<dbReference type="SUPFAM" id="SSF55874">
    <property type="entry name" value="ATPase domain of HSP90 chaperone/DNA topoisomerase II/histidine kinase"/>
    <property type="match status" value="1"/>
</dbReference>
<dbReference type="CDD" id="cd16917">
    <property type="entry name" value="HATPase_UhpB-NarQ-NarX-like"/>
    <property type="match status" value="1"/>
</dbReference>
<dbReference type="GO" id="GO:0016301">
    <property type="term" value="F:kinase activity"/>
    <property type="evidence" value="ECO:0007669"/>
    <property type="project" value="UniProtKB-KW"/>
</dbReference>
<evidence type="ECO:0000256" key="1">
    <source>
        <dbReference type="ARBA" id="ARBA00022679"/>
    </source>
</evidence>
<dbReference type="InterPro" id="IPR003594">
    <property type="entry name" value="HATPase_dom"/>
</dbReference>
<dbReference type="GO" id="GO:0000160">
    <property type="term" value="P:phosphorelay signal transduction system"/>
    <property type="evidence" value="ECO:0007669"/>
    <property type="project" value="UniProtKB-KW"/>
</dbReference>
<feature type="domain" description="Histidine kinase/HSP90-like ATPase" evidence="4">
    <location>
        <begin position="551"/>
        <end position="642"/>
    </location>
</feature>
<dbReference type="Pfam" id="PF02518">
    <property type="entry name" value="HATPase_c"/>
    <property type="match status" value="1"/>
</dbReference>
<keyword evidence="1" id="KW-0808">Transferase</keyword>
<dbReference type="PANTHER" id="PTHR24421">
    <property type="entry name" value="NITRATE/NITRITE SENSOR PROTEIN NARX-RELATED"/>
    <property type="match status" value="1"/>
</dbReference>
<dbReference type="STRING" id="76731.RD2015_4650"/>
<dbReference type="InterPro" id="IPR050482">
    <property type="entry name" value="Sensor_HK_TwoCompSys"/>
</dbReference>
<organism evidence="5 6">
    <name type="scientific">Roseateles depolymerans</name>
    <dbReference type="NCBI Taxonomy" id="76731"/>
    <lineage>
        <taxon>Bacteria</taxon>
        <taxon>Pseudomonadati</taxon>
        <taxon>Pseudomonadota</taxon>
        <taxon>Betaproteobacteria</taxon>
        <taxon>Burkholderiales</taxon>
        <taxon>Sphaerotilaceae</taxon>
        <taxon>Roseateles</taxon>
    </lineage>
</organism>
<dbReference type="Gene3D" id="3.30.565.10">
    <property type="entry name" value="Histidine kinase-like ATPase, C-terminal domain"/>
    <property type="match status" value="1"/>
</dbReference>
<evidence type="ECO:0000259" key="4">
    <source>
        <dbReference type="Pfam" id="PF02518"/>
    </source>
</evidence>
<evidence type="ECO:0000313" key="5">
    <source>
        <dbReference type="EMBL" id="ALV09091.1"/>
    </source>
</evidence>
<dbReference type="InterPro" id="IPR036890">
    <property type="entry name" value="HATPase_C_sf"/>
</dbReference>
<proteinExistence type="predicted"/>
<dbReference type="Proteomes" id="UP000060699">
    <property type="component" value="Chromosome"/>
</dbReference>
<keyword evidence="3" id="KW-0902">Two-component regulatory system</keyword>
<evidence type="ECO:0000313" key="6">
    <source>
        <dbReference type="Proteomes" id="UP000060699"/>
    </source>
</evidence>
<sequence>MGAVRARRLVLLLVLPLALLWAVHLLSQQYGTALPPQVVRLTDARLLPGSAVDPRQVPGAVAGPIDAEASTHRLPVQIHESEAPGPLWFAIDFQMPKAADQPHWLVIQHRPAASIYLDGQLLANSSMGRGFTAEDEDDFAQRGLLLAGRRMQVSIPPALLGAGDHRLSIRLVRPGFEGAGLSAPLLGPAPQMRALQEGRRFWQVLRVTTALGGLSIGLFMVLVWLALRQEWLYGITGLFCICLAVLMSPYLLNGALLPAPWWRLVLDVADVVSKGLLLFLVVRLNGDPSRWVLQAVVAYLTLAILIDGTAAVMGWSWTDFATLWPWWALGSRGLVLLAATVIAARAALNSRAAAPLVGALAVALSTWVWVYVSYFALVASQQLSVVDINVVGHAVLIAMAGVALQRRFVGSLRDQALARVVLERALEDRTRELQARWQELQDSERQRTAAEERERLLQEMHDGLGSQLVTARLSAERGVPSEALVEVLDECIREMRLTVDALAVTDGDLTLLLANLRHRMGPRLAAAGLTLDWQLADVPLVPVLRGTGGRELIRIVQEGLSNVIHHAHASRVRFATRLDEDGGGVTLMITDNGLGLSEQRREGHGLRGMRRRAERISARIEWRSPTDGSDDAGTELAVWLPLR</sequence>
<name>A0A0U3N1D3_9BURK</name>
<protein>
    <recommendedName>
        <fullName evidence="4">Histidine kinase/HSP90-like ATPase domain-containing protein</fullName>
    </recommendedName>
</protein>
<dbReference type="OrthoDB" id="9147043at2"/>
<keyword evidence="6" id="KW-1185">Reference proteome</keyword>
<reference evidence="5 6" key="1">
    <citation type="submission" date="2015-12" db="EMBL/GenBank/DDBJ databases">
        <title>Complete genome of Roseateles depolymerans KCTC 42856.</title>
        <authorList>
            <person name="Kim K.M."/>
        </authorList>
    </citation>
    <scope>NUCLEOTIDE SEQUENCE [LARGE SCALE GENOMIC DNA]</scope>
    <source>
        <strain evidence="5 6">KCTC 42856</strain>
    </source>
</reference>
<dbReference type="EMBL" id="CP013729">
    <property type="protein sequence ID" value="ALV09091.1"/>
    <property type="molecule type" value="Genomic_DNA"/>
</dbReference>
<dbReference type="Gene3D" id="1.20.5.1930">
    <property type="match status" value="1"/>
</dbReference>
<gene>
    <name evidence="5" type="ORF">RD2015_4650</name>
</gene>
<evidence type="ECO:0000256" key="2">
    <source>
        <dbReference type="ARBA" id="ARBA00022777"/>
    </source>
</evidence>
<keyword evidence="2" id="KW-0418">Kinase</keyword>